<dbReference type="AlphaFoldDB" id="A0A4R5TUD4"/>
<feature type="transmembrane region" description="Helical" evidence="6">
    <location>
        <begin position="179"/>
        <end position="200"/>
    </location>
</feature>
<evidence type="ECO:0000313" key="8">
    <source>
        <dbReference type="Proteomes" id="UP000295411"/>
    </source>
</evidence>
<protein>
    <submittedName>
        <fullName evidence="7">Purine-cytosine transporter</fullName>
    </submittedName>
</protein>
<reference evidence="7 8" key="1">
    <citation type="submission" date="2019-03" db="EMBL/GenBank/DDBJ databases">
        <title>Arthrobacter sp. nov., an bacterium isolated from biocrust in Mu Us Desert.</title>
        <authorList>
            <person name="Lixiong L."/>
        </authorList>
    </citation>
    <scope>NUCLEOTIDE SEQUENCE [LARGE SCALE GENOMIC DNA]</scope>
    <source>
        <strain evidence="7 8">SLN-3</strain>
    </source>
</reference>
<feature type="transmembrane region" description="Helical" evidence="6">
    <location>
        <begin position="147"/>
        <end position="167"/>
    </location>
</feature>
<evidence type="ECO:0000256" key="4">
    <source>
        <dbReference type="ARBA" id="ARBA00022989"/>
    </source>
</evidence>
<dbReference type="EMBL" id="SMTK01000004">
    <property type="protein sequence ID" value="TDK24665.1"/>
    <property type="molecule type" value="Genomic_DNA"/>
</dbReference>
<evidence type="ECO:0000256" key="5">
    <source>
        <dbReference type="ARBA" id="ARBA00023136"/>
    </source>
</evidence>
<comment type="caution">
    <text evidence="7">The sequence shown here is derived from an EMBL/GenBank/DDBJ whole genome shotgun (WGS) entry which is preliminary data.</text>
</comment>
<feature type="transmembrane region" description="Helical" evidence="6">
    <location>
        <begin position="212"/>
        <end position="233"/>
    </location>
</feature>
<dbReference type="InterPro" id="IPR001248">
    <property type="entry name" value="Pur-cyt_permease"/>
</dbReference>
<organism evidence="7 8">
    <name type="scientific">Arthrobacter crusticola</name>
    <dbReference type="NCBI Taxonomy" id="2547960"/>
    <lineage>
        <taxon>Bacteria</taxon>
        <taxon>Bacillati</taxon>
        <taxon>Actinomycetota</taxon>
        <taxon>Actinomycetes</taxon>
        <taxon>Micrococcales</taxon>
        <taxon>Micrococcaceae</taxon>
        <taxon>Arthrobacter</taxon>
    </lineage>
</organism>
<dbReference type="PANTHER" id="PTHR30569">
    <property type="entry name" value="CYTOSINE TRANSPORTER CODB"/>
    <property type="match status" value="1"/>
</dbReference>
<proteinExistence type="inferred from homology"/>
<dbReference type="OrthoDB" id="3169878at2"/>
<dbReference type="RefSeq" id="WP_133404334.1">
    <property type="nucleotide sequence ID" value="NZ_SMTK01000004.1"/>
</dbReference>
<dbReference type="Proteomes" id="UP000295411">
    <property type="component" value="Unassembled WGS sequence"/>
</dbReference>
<dbReference type="Gene3D" id="1.10.4160.10">
    <property type="entry name" value="Hydantoin permease"/>
    <property type="match status" value="1"/>
</dbReference>
<feature type="transmembrane region" description="Helical" evidence="6">
    <location>
        <begin position="328"/>
        <end position="350"/>
    </location>
</feature>
<feature type="transmembrane region" description="Helical" evidence="6">
    <location>
        <begin position="356"/>
        <end position="379"/>
    </location>
</feature>
<feature type="transmembrane region" description="Helical" evidence="6">
    <location>
        <begin position="287"/>
        <end position="316"/>
    </location>
</feature>
<evidence type="ECO:0000256" key="3">
    <source>
        <dbReference type="ARBA" id="ARBA00022692"/>
    </source>
</evidence>
<feature type="transmembrane region" description="Helical" evidence="6">
    <location>
        <begin position="66"/>
        <end position="87"/>
    </location>
</feature>
<dbReference type="GO" id="GO:0005886">
    <property type="term" value="C:plasma membrane"/>
    <property type="evidence" value="ECO:0007669"/>
    <property type="project" value="TreeGrafter"/>
</dbReference>
<evidence type="ECO:0000313" key="7">
    <source>
        <dbReference type="EMBL" id="TDK24665.1"/>
    </source>
</evidence>
<gene>
    <name evidence="7" type="ORF">E2F48_12630</name>
</gene>
<feature type="transmembrane region" description="Helical" evidence="6">
    <location>
        <begin position="253"/>
        <end position="275"/>
    </location>
</feature>
<evidence type="ECO:0000256" key="1">
    <source>
        <dbReference type="ARBA" id="ARBA00004141"/>
    </source>
</evidence>
<dbReference type="Pfam" id="PF02133">
    <property type="entry name" value="Transp_cyt_pur"/>
    <property type="match status" value="1"/>
</dbReference>
<dbReference type="GO" id="GO:0015209">
    <property type="term" value="F:cytosine transmembrane transporter activity"/>
    <property type="evidence" value="ECO:0007669"/>
    <property type="project" value="InterPro"/>
</dbReference>
<accession>A0A4R5TUD4</accession>
<keyword evidence="4 6" id="KW-1133">Transmembrane helix</keyword>
<feature type="transmembrane region" description="Helical" evidence="6">
    <location>
        <begin position="108"/>
        <end position="127"/>
    </location>
</feature>
<evidence type="ECO:0000256" key="6">
    <source>
        <dbReference type="SAM" id="Phobius"/>
    </source>
</evidence>
<sequence length="477" mass="50515">MATEQPTQPRTSAYTRLSNHLEKNSEGYGPLRGTLGTGRIGMIWLAANLVVTTLLTGTLFVPGVSWPLAVGMILLGTLIGGAVLVLIGNMGTRTGLPTMSLTKGSFGLRGSFLPVAANVIILMGWSWVQAMLAGVTVNFLVEQATGFSNPVLFSVLCQLLVVCLAIFGHAGIARVEPWLALVILAFMGFIFVSAFTTFTPSDFVTTPVDPEAGWTGVSVLDVVIATAISWTVLSAEFNRLAKSSTAGMVGSAIGYTLSTVLAMTLGATAIAYVVLNGGEAVPFDPTVIVAAFGAPLAIVIFLSVMATNTMVVYGMVSSVVNMVPSRRVTFLPTALVLGVISILGSTWLALLNQFTAFLVLISSLFIPVFAVMIVDYYLVRRRHYGTDILRANGGDYWFSKGVNIAAVVVWAVGAAVSLILTYSLPSPIGATIPTFVISALLYLVWAAATGRMERGTPIDKHLLDLAPSQEQEPRADR</sequence>
<name>A0A4R5TUD4_9MICC</name>
<keyword evidence="5 6" id="KW-0472">Membrane</keyword>
<feature type="transmembrane region" description="Helical" evidence="6">
    <location>
        <begin position="400"/>
        <end position="422"/>
    </location>
</feature>
<dbReference type="PANTHER" id="PTHR30569:SF0">
    <property type="entry name" value="CYTOSINE PERMEASE"/>
    <property type="match status" value="1"/>
</dbReference>
<feature type="transmembrane region" description="Helical" evidence="6">
    <location>
        <begin position="428"/>
        <end position="448"/>
    </location>
</feature>
<dbReference type="InterPro" id="IPR030191">
    <property type="entry name" value="CodB"/>
</dbReference>
<evidence type="ECO:0000256" key="2">
    <source>
        <dbReference type="ARBA" id="ARBA00008974"/>
    </source>
</evidence>
<feature type="transmembrane region" description="Helical" evidence="6">
    <location>
        <begin position="40"/>
        <end position="60"/>
    </location>
</feature>
<keyword evidence="8" id="KW-1185">Reference proteome</keyword>
<comment type="similarity">
    <text evidence="2">Belongs to the purine-cytosine permease (2.A.39) family.</text>
</comment>
<keyword evidence="3 6" id="KW-0812">Transmembrane</keyword>
<comment type="subcellular location">
    <subcellularLocation>
        <location evidence="1">Membrane</location>
        <topology evidence="1">Multi-pass membrane protein</topology>
    </subcellularLocation>
</comment>